<organism evidence="2 3">
    <name type="scientific">Saccharomyces eubayanus</name>
    <name type="common">Yeast</name>
    <dbReference type="NCBI Taxonomy" id="1080349"/>
    <lineage>
        <taxon>Eukaryota</taxon>
        <taxon>Fungi</taxon>
        <taxon>Dikarya</taxon>
        <taxon>Ascomycota</taxon>
        <taxon>Saccharomycotina</taxon>
        <taxon>Saccharomycetes</taxon>
        <taxon>Saccharomycetales</taxon>
        <taxon>Saccharomycetaceae</taxon>
        <taxon>Saccharomyces</taxon>
    </lineage>
</organism>
<dbReference type="InterPro" id="IPR007062">
    <property type="entry name" value="PPI-2"/>
</dbReference>
<dbReference type="EMBL" id="OX291503">
    <property type="protein sequence ID" value="CAI1658817.1"/>
    <property type="molecule type" value="Genomic_DNA"/>
</dbReference>
<evidence type="ECO:0008006" key="4">
    <source>
        <dbReference type="Google" id="ProtNLM"/>
    </source>
</evidence>
<feature type="compositionally biased region" description="Acidic residues" evidence="1">
    <location>
        <begin position="177"/>
        <end position="186"/>
    </location>
</feature>
<feature type="region of interest" description="Disordered" evidence="1">
    <location>
        <begin position="105"/>
        <end position="231"/>
    </location>
</feature>
<feature type="compositionally biased region" description="Basic and acidic residues" evidence="1">
    <location>
        <begin position="187"/>
        <end position="198"/>
    </location>
</feature>
<reference evidence="2" key="1">
    <citation type="submission" date="2022-08" db="EMBL/GenBank/DDBJ databases">
        <authorList>
            <person name="Byrne P K."/>
        </authorList>
    </citation>
    <scope>NUCLEOTIDE SEQUENCE</scope>
    <source>
        <strain evidence="2">UCD650</strain>
    </source>
</reference>
<sequence>MGGILKNPLALSPEQLAQQDPETLEEFRRQVYENTQKNAKLTSNKRNVPGLGYQEEEAEIVGTSKRSLPKDVVSLKHEHDMLAKMTPEEQVQWNQMNLAENEITKQQFQDIHIDEPKTPYQGAVDPHGEYYKVDDDEDDDNNTSDKGPGQVANDDIDDLSLGEPEYEIKENKQPDIEMNDENDEDSSEARHKKFEELRKKHYNVRAIFNGKAHEAVEDEDEDRDDTRPKEQ</sequence>
<keyword evidence="3" id="KW-1185">Reference proteome</keyword>
<evidence type="ECO:0000313" key="3">
    <source>
        <dbReference type="Proteomes" id="UP001152964"/>
    </source>
</evidence>
<feature type="compositionally biased region" description="Basic and acidic residues" evidence="1">
    <location>
        <begin position="166"/>
        <end position="175"/>
    </location>
</feature>
<proteinExistence type="predicted"/>
<dbReference type="Proteomes" id="UP001152964">
    <property type="component" value="Chromosome 13"/>
</dbReference>
<name>A0ABN8VIT3_SACEU</name>
<dbReference type="PANTHER" id="PTHR12398">
    <property type="entry name" value="PROTEIN PHOSPHATASE INHIBITOR"/>
    <property type="match status" value="1"/>
</dbReference>
<protein>
    <recommendedName>
        <fullName evidence="4">GLC8-like protein</fullName>
    </recommendedName>
</protein>
<evidence type="ECO:0000256" key="1">
    <source>
        <dbReference type="SAM" id="MobiDB-lite"/>
    </source>
</evidence>
<dbReference type="PANTHER" id="PTHR12398:SF20">
    <property type="entry name" value="PROTEIN PHOSPHATASE 1 REGULATORY INHIBITOR SUBUNIT 2"/>
    <property type="match status" value="1"/>
</dbReference>
<feature type="region of interest" description="Disordered" evidence="1">
    <location>
        <begin position="1"/>
        <end position="21"/>
    </location>
</feature>
<gene>
    <name evidence="2" type="primary">U6500M04440</name>
    <name evidence="2" type="ORF">SEUBUCD650_0M04440</name>
</gene>
<dbReference type="Pfam" id="PF04979">
    <property type="entry name" value="IPP-2"/>
    <property type="match status" value="1"/>
</dbReference>
<evidence type="ECO:0000313" key="2">
    <source>
        <dbReference type="EMBL" id="CAI1658817.1"/>
    </source>
</evidence>
<accession>A0ABN8VIT3</accession>